<gene>
    <name evidence="9" type="ORF">AF333_15845</name>
    <name evidence="10" type="ORF">SAMN04487909_15719</name>
</gene>
<proteinExistence type="predicted"/>
<feature type="transmembrane region" description="Helical" evidence="8">
    <location>
        <begin position="347"/>
        <end position="369"/>
    </location>
</feature>
<feature type="transmembrane region" description="Helical" evidence="8">
    <location>
        <begin position="220"/>
        <end position="240"/>
    </location>
</feature>
<dbReference type="OrthoDB" id="7778689at2"/>
<keyword evidence="6 8" id="KW-1133">Transmembrane helix</keyword>
<evidence type="ECO:0000256" key="5">
    <source>
        <dbReference type="ARBA" id="ARBA00022847"/>
    </source>
</evidence>
<dbReference type="EMBL" id="LGUG01000004">
    <property type="protein sequence ID" value="KON96729.1"/>
    <property type="molecule type" value="Genomic_DNA"/>
</dbReference>
<dbReference type="PANTHER" id="PTHR42865:SF7">
    <property type="entry name" value="PROTON_GLUTAMATE-ASPARTATE SYMPORTER"/>
    <property type="match status" value="1"/>
</dbReference>
<sequence>MKTKFAFFILAATALGALFGYFFPETGVAIKPLGDAFIRLIKMVVIPVIVTTLLVGITGVGDIKRMGRIGVKTILWFEIITTLILFIGLAVGNVLKPGNGTDLSSLPQSDISAIAANTSVVMDGKTLLLNIIPINIIDALAKSDLLAVIFFCVMFGIALVSIQQEAKPVIHFLEAASKASFRLVNMVMTVAPIGVFSLMAATIGKYGIGVLLPLIKLVGAAYFGLALILFVLFPLVAVFLKVRITEAYKLVWDLMIVGAATGSTETVVPQLMQRLEKFGVPKYITSFVIPAGMPLNSDGTTLYLTVAGLFIAQAFGVEMSWSQQLIMVLFFIVTSKGIAAVPSSSMVVLLATATAVGLPSEGVALILGIDRIIDMARTAVNVVGHVFSCIAVAKWEGVFKTGTDIGQEYSSGNERPLPDSAAT</sequence>
<evidence type="ECO:0000256" key="3">
    <source>
        <dbReference type="ARBA" id="ARBA00022475"/>
    </source>
</evidence>
<feature type="transmembrane region" description="Helical" evidence="8">
    <location>
        <begin position="324"/>
        <end position="341"/>
    </location>
</feature>
<dbReference type="SUPFAM" id="SSF118215">
    <property type="entry name" value="Proton glutamate symport protein"/>
    <property type="match status" value="1"/>
</dbReference>
<dbReference type="InterPro" id="IPR018107">
    <property type="entry name" value="Na-dicarboxylate_symporter_CS"/>
</dbReference>
<keyword evidence="4 8" id="KW-0812">Transmembrane</keyword>
<dbReference type="InterPro" id="IPR036458">
    <property type="entry name" value="Na:dicarbo_symporter_sf"/>
</dbReference>
<dbReference type="GO" id="GO:0005886">
    <property type="term" value="C:plasma membrane"/>
    <property type="evidence" value="ECO:0007669"/>
    <property type="project" value="UniProtKB-SubCell"/>
</dbReference>
<evidence type="ECO:0000256" key="7">
    <source>
        <dbReference type="ARBA" id="ARBA00023136"/>
    </source>
</evidence>
<evidence type="ECO:0000313" key="10">
    <source>
        <dbReference type="EMBL" id="SDK46298.1"/>
    </source>
</evidence>
<accession>A0A0D1VBG0</accession>
<dbReference type="AlphaFoldDB" id="A0A0D1VBG0"/>
<dbReference type="FunFam" id="1.10.3860.10:FF:000001">
    <property type="entry name" value="C4-dicarboxylate transport protein"/>
    <property type="match status" value="1"/>
</dbReference>
<evidence type="ECO:0000256" key="4">
    <source>
        <dbReference type="ARBA" id="ARBA00022692"/>
    </source>
</evidence>
<dbReference type="GO" id="GO:0015293">
    <property type="term" value="F:symporter activity"/>
    <property type="evidence" value="ECO:0007669"/>
    <property type="project" value="UniProtKB-KW"/>
</dbReference>
<dbReference type="PRINTS" id="PR00173">
    <property type="entry name" value="EDTRNSPORT"/>
</dbReference>
<dbReference type="Proteomes" id="UP000037269">
    <property type="component" value="Unassembled WGS sequence"/>
</dbReference>
<feature type="transmembrane region" description="Helical" evidence="8">
    <location>
        <begin position="73"/>
        <end position="95"/>
    </location>
</feature>
<evidence type="ECO:0000256" key="2">
    <source>
        <dbReference type="ARBA" id="ARBA00022448"/>
    </source>
</evidence>
<dbReference type="PATRIC" id="fig|47500.12.peg.5554"/>
<dbReference type="EMBL" id="FNED01000057">
    <property type="protein sequence ID" value="SDK46298.1"/>
    <property type="molecule type" value="Genomic_DNA"/>
</dbReference>
<keyword evidence="5" id="KW-0769">Symport</keyword>
<name>A0A0D1VBG0_ANEMI</name>
<dbReference type="PROSITE" id="PS00713">
    <property type="entry name" value="NA_DICARBOXYL_SYMP_1"/>
    <property type="match status" value="1"/>
</dbReference>
<organism evidence="9 11">
    <name type="scientific">Aneurinibacillus migulanus</name>
    <name type="common">Bacillus migulanus</name>
    <dbReference type="NCBI Taxonomy" id="47500"/>
    <lineage>
        <taxon>Bacteria</taxon>
        <taxon>Bacillati</taxon>
        <taxon>Bacillota</taxon>
        <taxon>Bacilli</taxon>
        <taxon>Bacillales</taxon>
        <taxon>Paenibacillaceae</taxon>
        <taxon>Aneurinibacillus group</taxon>
        <taxon>Aneurinibacillus</taxon>
    </lineage>
</organism>
<dbReference type="Pfam" id="PF00375">
    <property type="entry name" value="SDF"/>
    <property type="match status" value="1"/>
</dbReference>
<dbReference type="GO" id="GO:0006835">
    <property type="term" value="P:dicarboxylic acid transport"/>
    <property type="evidence" value="ECO:0007669"/>
    <property type="project" value="TreeGrafter"/>
</dbReference>
<evidence type="ECO:0000256" key="8">
    <source>
        <dbReference type="SAM" id="Phobius"/>
    </source>
</evidence>
<dbReference type="PANTHER" id="PTHR42865">
    <property type="entry name" value="PROTON/GLUTAMATE-ASPARTATE SYMPORTER"/>
    <property type="match status" value="1"/>
</dbReference>
<comment type="subcellular location">
    <subcellularLocation>
        <location evidence="1">Cell membrane</location>
        <topology evidence="1">Multi-pass membrane protein</topology>
    </subcellularLocation>
</comment>
<evidence type="ECO:0000256" key="1">
    <source>
        <dbReference type="ARBA" id="ARBA00004651"/>
    </source>
</evidence>
<evidence type="ECO:0000256" key="6">
    <source>
        <dbReference type="ARBA" id="ARBA00022989"/>
    </source>
</evidence>
<dbReference type="RefSeq" id="WP_043066340.1">
    <property type="nucleotide sequence ID" value="NZ_BJOA01000335.1"/>
</dbReference>
<dbReference type="GeneID" id="42306643"/>
<evidence type="ECO:0000313" key="9">
    <source>
        <dbReference type="EMBL" id="KON96729.1"/>
    </source>
</evidence>
<reference evidence="10 12" key="2">
    <citation type="submission" date="2016-10" db="EMBL/GenBank/DDBJ databases">
        <authorList>
            <person name="de Groot N.N."/>
        </authorList>
    </citation>
    <scope>NUCLEOTIDE SEQUENCE [LARGE SCALE GENOMIC DNA]</scope>
    <source>
        <strain evidence="10 12">DSM 2895</strain>
    </source>
</reference>
<feature type="transmembrane region" description="Helical" evidence="8">
    <location>
        <begin position="145"/>
        <end position="162"/>
    </location>
</feature>
<evidence type="ECO:0000313" key="11">
    <source>
        <dbReference type="Proteomes" id="UP000037269"/>
    </source>
</evidence>
<protein>
    <submittedName>
        <fullName evidence="9">Glutamate:protein symporter</fullName>
    </submittedName>
    <submittedName>
        <fullName evidence="10">Proton glutamate symport protein</fullName>
    </submittedName>
</protein>
<dbReference type="InterPro" id="IPR001991">
    <property type="entry name" value="Na-dicarboxylate_symporter"/>
</dbReference>
<dbReference type="Proteomes" id="UP000182836">
    <property type="component" value="Unassembled WGS sequence"/>
</dbReference>
<evidence type="ECO:0000313" key="12">
    <source>
        <dbReference type="Proteomes" id="UP000182836"/>
    </source>
</evidence>
<keyword evidence="3" id="KW-1003">Cell membrane</keyword>
<reference evidence="9 11" key="1">
    <citation type="submission" date="2015-07" db="EMBL/GenBank/DDBJ databases">
        <title>Fjat-14205 dsm 2895.</title>
        <authorList>
            <person name="Liu B."/>
            <person name="Wang J."/>
            <person name="Zhu Y."/>
            <person name="Liu G."/>
            <person name="Chen Q."/>
            <person name="Chen Z."/>
            <person name="Lan J."/>
            <person name="Che J."/>
            <person name="Ge C."/>
            <person name="Shi H."/>
            <person name="Pan Z."/>
            <person name="Liu X."/>
        </authorList>
    </citation>
    <scope>NUCLEOTIDE SEQUENCE [LARGE SCALE GENOMIC DNA]</scope>
    <source>
        <strain evidence="9 11">DSM 2895</strain>
    </source>
</reference>
<feature type="transmembrane region" description="Helical" evidence="8">
    <location>
        <begin position="183"/>
        <end position="208"/>
    </location>
</feature>
<feature type="transmembrane region" description="Helical" evidence="8">
    <location>
        <begin position="36"/>
        <end position="61"/>
    </location>
</feature>
<dbReference type="STRING" id="47500.AF333_15845"/>
<keyword evidence="2" id="KW-0813">Transport</keyword>
<keyword evidence="7 8" id="KW-0472">Membrane</keyword>
<dbReference type="Gene3D" id="1.10.3860.10">
    <property type="entry name" value="Sodium:dicarboxylate symporter"/>
    <property type="match status" value="1"/>
</dbReference>
<keyword evidence="11" id="KW-1185">Reference proteome</keyword>